<keyword evidence="7" id="KW-0547">Nucleotide-binding</keyword>
<gene>
    <name evidence="8" type="ORF">F5878DRAFT_518672</name>
</gene>
<dbReference type="PANTHER" id="PTHR12586:SF1">
    <property type="entry name" value="CDP-DIACYLGLYCEROL--GLYCEROL-3-PHOSPHATE 3-PHOSPHATIDYLTRANSFERASE, MITOCHONDRIAL"/>
    <property type="match status" value="1"/>
</dbReference>
<dbReference type="GO" id="GO:0005524">
    <property type="term" value="F:ATP binding"/>
    <property type="evidence" value="ECO:0007669"/>
    <property type="project" value="UniProtKB-KW"/>
</dbReference>
<evidence type="ECO:0000256" key="3">
    <source>
        <dbReference type="ARBA" id="ARBA00022737"/>
    </source>
</evidence>
<evidence type="ECO:0000313" key="8">
    <source>
        <dbReference type="EMBL" id="KAJ3834074.1"/>
    </source>
</evidence>
<evidence type="ECO:0000256" key="4">
    <source>
        <dbReference type="ARBA" id="ARBA00023098"/>
    </source>
</evidence>
<dbReference type="PANTHER" id="PTHR12586">
    <property type="entry name" value="CDP-DIACYLGLYCEROL--SERINE O-PHOSPHATIDYLTRANSFERASE"/>
    <property type="match status" value="1"/>
</dbReference>
<dbReference type="EC" id="2.7.8.5" evidence="7"/>
<organism evidence="8 9">
    <name type="scientific">Lentinula raphanica</name>
    <dbReference type="NCBI Taxonomy" id="153919"/>
    <lineage>
        <taxon>Eukaryota</taxon>
        <taxon>Fungi</taxon>
        <taxon>Dikarya</taxon>
        <taxon>Basidiomycota</taxon>
        <taxon>Agaricomycotina</taxon>
        <taxon>Agaricomycetes</taxon>
        <taxon>Agaricomycetidae</taxon>
        <taxon>Agaricales</taxon>
        <taxon>Marasmiineae</taxon>
        <taxon>Omphalotaceae</taxon>
        <taxon>Lentinula</taxon>
    </lineage>
</organism>
<keyword evidence="4 7" id="KW-0443">Lipid metabolism</keyword>
<evidence type="ECO:0000256" key="6">
    <source>
        <dbReference type="ARBA" id="ARBA00023264"/>
    </source>
</evidence>
<keyword evidence="3" id="KW-0677">Repeat</keyword>
<protein>
    <recommendedName>
        <fullName evidence="7">CDP-diacylglycerol--glycerol-3-phosphate 3-phosphatidyltransferase</fullName>
        <ecNumber evidence="7">2.7.8.5</ecNumber>
    </recommendedName>
</protein>
<dbReference type="InterPro" id="IPR016270">
    <property type="entry name" value="PGS1"/>
</dbReference>
<comment type="catalytic activity">
    <reaction evidence="7">
        <text>a CDP-1,2-diacyl-sn-glycerol + sn-glycerol 3-phosphate = a 1,2-diacyl-sn-glycero-3-phospho-(1'-sn-glycero-3'-phosphate) + CMP + H(+)</text>
        <dbReference type="Rhea" id="RHEA:12593"/>
        <dbReference type="ChEBI" id="CHEBI:15378"/>
        <dbReference type="ChEBI" id="CHEBI:57597"/>
        <dbReference type="ChEBI" id="CHEBI:58332"/>
        <dbReference type="ChEBI" id="CHEBI:60110"/>
        <dbReference type="ChEBI" id="CHEBI:60377"/>
        <dbReference type="EC" id="2.7.8.5"/>
    </reaction>
</comment>
<feature type="non-terminal residue" evidence="8">
    <location>
        <position position="189"/>
    </location>
</feature>
<accession>A0AA38U832</accession>
<dbReference type="EMBL" id="MU806586">
    <property type="protein sequence ID" value="KAJ3834074.1"/>
    <property type="molecule type" value="Genomic_DNA"/>
</dbReference>
<proteinExistence type="inferred from homology"/>
<evidence type="ECO:0000256" key="7">
    <source>
        <dbReference type="RuleBase" id="RU365024"/>
    </source>
</evidence>
<keyword evidence="9" id="KW-1185">Reference proteome</keyword>
<dbReference type="Proteomes" id="UP001163846">
    <property type="component" value="Unassembled WGS sequence"/>
</dbReference>
<evidence type="ECO:0000313" key="9">
    <source>
        <dbReference type="Proteomes" id="UP001163846"/>
    </source>
</evidence>
<keyword evidence="7" id="KW-0496">Mitochondrion</keyword>
<keyword evidence="2 7" id="KW-0808">Transferase</keyword>
<reference evidence="8" key="1">
    <citation type="submission" date="2022-08" db="EMBL/GenBank/DDBJ databases">
        <authorList>
            <consortium name="DOE Joint Genome Institute"/>
            <person name="Min B."/>
            <person name="Riley R."/>
            <person name="Sierra-Patev S."/>
            <person name="Naranjo-Ortiz M."/>
            <person name="Looney B."/>
            <person name="Konkel Z."/>
            <person name="Slot J.C."/>
            <person name="Sakamoto Y."/>
            <person name="Steenwyk J.L."/>
            <person name="Rokas A."/>
            <person name="Carro J."/>
            <person name="Camarero S."/>
            <person name="Ferreira P."/>
            <person name="Molpeceres G."/>
            <person name="Ruiz-Duenas F.J."/>
            <person name="Serrano A."/>
            <person name="Henrissat B."/>
            <person name="Drula E."/>
            <person name="Hughes K.W."/>
            <person name="Mata J.L."/>
            <person name="Ishikawa N.K."/>
            <person name="Vargas-Isla R."/>
            <person name="Ushijima S."/>
            <person name="Smith C.A."/>
            <person name="Ahrendt S."/>
            <person name="Andreopoulos W."/>
            <person name="He G."/>
            <person name="Labutti K."/>
            <person name="Lipzen A."/>
            <person name="Ng V."/>
            <person name="Sandor L."/>
            <person name="Barry K."/>
            <person name="Martinez A.T."/>
            <person name="Xiao Y."/>
            <person name="Gibbons J.G."/>
            <person name="Terashima K."/>
            <person name="Hibbett D.S."/>
            <person name="Grigoriev I.V."/>
        </authorList>
    </citation>
    <scope>NUCLEOTIDE SEQUENCE</scope>
    <source>
        <strain evidence="8">TFB9207</strain>
    </source>
</reference>
<keyword evidence="5 7" id="KW-0594">Phospholipid biosynthesis</keyword>
<dbReference type="GO" id="GO:0032049">
    <property type="term" value="P:cardiolipin biosynthetic process"/>
    <property type="evidence" value="ECO:0007669"/>
    <property type="project" value="InterPro"/>
</dbReference>
<feature type="non-terminal residue" evidence="8">
    <location>
        <position position="1"/>
    </location>
</feature>
<comment type="subcellular location">
    <subcellularLocation>
        <location evidence="7">Mitochondrion</location>
    </subcellularLocation>
</comment>
<comment type="pathway">
    <text evidence="7">Phospholipid metabolism; phosphatidylglycerol biosynthesis; phosphatidylglycerol from CDP-diacylglycerol: step 1/2.</text>
</comment>
<sequence length="189" mass="21620">DRYIQFAAQPRLSDYCFNFLQTISPFSYRLLPSNAAAAAGDENPHSETRGDYTLVWSDPETHPHHIGEDIRRALTSFQSTHRSKLEEESLQIAQCPPNHPTVTIFPLIQAGQFSIREEERFFQFLFGHLKKAAMHPMLPKVGSLPHVVSSVVHERPRMDMTSGYFSLYKPYQKLMLLHPQVEVRIVAAS</sequence>
<keyword evidence="7" id="KW-0067">ATP-binding</keyword>
<dbReference type="Gene3D" id="3.30.870.10">
    <property type="entry name" value="Endonuclease Chain A"/>
    <property type="match status" value="1"/>
</dbReference>
<name>A0AA38U832_9AGAR</name>
<evidence type="ECO:0000256" key="5">
    <source>
        <dbReference type="ARBA" id="ARBA00023209"/>
    </source>
</evidence>
<dbReference type="GO" id="GO:0005739">
    <property type="term" value="C:mitochondrion"/>
    <property type="evidence" value="ECO:0007669"/>
    <property type="project" value="UniProtKB-SubCell"/>
</dbReference>
<keyword evidence="1 7" id="KW-0444">Lipid biosynthesis</keyword>
<comment type="function">
    <text evidence="7">Functions in the biosynthesis of the anionic phospholipids phosphatidylglycerol and cardiolipin.</text>
</comment>
<dbReference type="GO" id="GO:0008444">
    <property type="term" value="F:CDP-diacylglycerol-glycerol-3-phosphate 3-phosphatidyltransferase activity"/>
    <property type="evidence" value="ECO:0007669"/>
    <property type="project" value="UniProtKB-EC"/>
</dbReference>
<comment type="similarity">
    <text evidence="7">Belongs to the CDP-alcohol phosphatidyltransferase class-II family.</text>
</comment>
<evidence type="ECO:0000256" key="2">
    <source>
        <dbReference type="ARBA" id="ARBA00022679"/>
    </source>
</evidence>
<comment type="caution">
    <text evidence="8">The sequence shown here is derived from an EMBL/GenBank/DDBJ whole genome shotgun (WGS) entry which is preliminary data.</text>
</comment>
<evidence type="ECO:0000256" key="1">
    <source>
        <dbReference type="ARBA" id="ARBA00022516"/>
    </source>
</evidence>
<keyword evidence="6 7" id="KW-1208">Phospholipid metabolism</keyword>
<dbReference type="AlphaFoldDB" id="A0AA38U832"/>